<reference evidence="1 2" key="1">
    <citation type="submission" date="2023-02" db="EMBL/GenBank/DDBJ databases">
        <title>LHISI_Scaffold_Assembly.</title>
        <authorList>
            <person name="Stuart O.P."/>
            <person name="Cleave R."/>
            <person name="Magrath M.J.L."/>
            <person name="Mikheyev A.S."/>
        </authorList>
    </citation>
    <scope>NUCLEOTIDE SEQUENCE [LARGE SCALE GENOMIC DNA]</scope>
    <source>
        <strain evidence="1">Daus_M_001</strain>
        <tissue evidence="1">Leg muscle</tissue>
    </source>
</reference>
<accession>A0ABQ9HXF1</accession>
<name>A0ABQ9HXF1_9NEOP</name>
<evidence type="ECO:0000313" key="2">
    <source>
        <dbReference type="Proteomes" id="UP001159363"/>
    </source>
</evidence>
<protein>
    <submittedName>
        <fullName evidence="1">Uncharacterized protein</fullName>
    </submittedName>
</protein>
<proteinExistence type="predicted"/>
<organism evidence="1 2">
    <name type="scientific">Dryococelus australis</name>
    <dbReference type="NCBI Taxonomy" id="614101"/>
    <lineage>
        <taxon>Eukaryota</taxon>
        <taxon>Metazoa</taxon>
        <taxon>Ecdysozoa</taxon>
        <taxon>Arthropoda</taxon>
        <taxon>Hexapoda</taxon>
        <taxon>Insecta</taxon>
        <taxon>Pterygota</taxon>
        <taxon>Neoptera</taxon>
        <taxon>Polyneoptera</taxon>
        <taxon>Phasmatodea</taxon>
        <taxon>Verophasmatodea</taxon>
        <taxon>Anareolatae</taxon>
        <taxon>Phasmatidae</taxon>
        <taxon>Eurycanthinae</taxon>
        <taxon>Dryococelus</taxon>
    </lineage>
</organism>
<gene>
    <name evidence="1" type="ORF">PR048_008556</name>
</gene>
<evidence type="ECO:0000313" key="1">
    <source>
        <dbReference type="EMBL" id="KAJ8889062.1"/>
    </source>
</evidence>
<sequence length="120" mass="14361">MKILIASLLQKHSWMKITSAFKKKKCRTIFRHFEALKKSFQYYFPTAEEEVIDHFGWVQNVLPDFWWYLLDEFKILSEKEKLVLLPFLTKYLCKAGFSTHMATKTKYRSRLNGEPDISCN</sequence>
<keyword evidence="2" id="KW-1185">Reference proteome</keyword>
<comment type="caution">
    <text evidence="1">The sequence shown here is derived from an EMBL/GenBank/DDBJ whole genome shotgun (WGS) entry which is preliminary data.</text>
</comment>
<dbReference type="Proteomes" id="UP001159363">
    <property type="component" value="Chromosome 3"/>
</dbReference>
<dbReference type="EMBL" id="JARBHB010000003">
    <property type="protein sequence ID" value="KAJ8889062.1"/>
    <property type="molecule type" value="Genomic_DNA"/>
</dbReference>